<feature type="transmembrane region" description="Helical" evidence="7">
    <location>
        <begin position="137"/>
        <end position="160"/>
    </location>
</feature>
<feature type="domain" description="ABC transmembrane type-1" evidence="8">
    <location>
        <begin position="71"/>
        <end position="260"/>
    </location>
</feature>
<feature type="transmembrane region" description="Helical" evidence="7">
    <location>
        <begin position="75"/>
        <end position="95"/>
    </location>
</feature>
<protein>
    <submittedName>
        <fullName evidence="9">Carbohydrate ABC transporter permease</fullName>
    </submittedName>
</protein>
<comment type="similarity">
    <text evidence="7">Belongs to the binding-protein-dependent transport system permease family.</text>
</comment>
<keyword evidence="4 7" id="KW-0812">Transmembrane</keyword>
<comment type="subcellular location">
    <subcellularLocation>
        <location evidence="1 7">Cell membrane</location>
        <topology evidence="1 7">Multi-pass membrane protein</topology>
    </subcellularLocation>
</comment>
<evidence type="ECO:0000256" key="4">
    <source>
        <dbReference type="ARBA" id="ARBA00022692"/>
    </source>
</evidence>
<reference evidence="9 10" key="1">
    <citation type="submission" date="2020-04" db="EMBL/GenBank/DDBJ databases">
        <title>Genome sequencing of novel species.</title>
        <authorList>
            <person name="Heo J."/>
            <person name="Kim S.-J."/>
            <person name="Kim J.-S."/>
            <person name="Hong S.-B."/>
            <person name="Kwon S.-W."/>
        </authorList>
    </citation>
    <scope>NUCLEOTIDE SEQUENCE [LARGE SCALE GENOMIC DNA]</scope>
    <source>
        <strain evidence="9 10">MFER-1</strain>
    </source>
</reference>
<organism evidence="9 10">
    <name type="scientific">Cohnella herbarum</name>
    <dbReference type="NCBI Taxonomy" id="2728023"/>
    <lineage>
        <taxon>Bacteria</taxon>
        <taxon>Bacillati</taxon>
        <taxon>Bacillota</taxon>
        <taxon>Bacilli</taxon>
        <taxon>Bacillales</taxon>
        <taxon>Paenibacillaceae</taxon>
        <taxon>Cohnella</taxon>
    </lineage>
</organism>
<evidence type="ECO:0000256" key="2">
    <source>
        <dbReference type="ARBA" id="ARBA00022448"/>
    </source>
</evidence>
<evidence type="ECO:0000313" key="10">
    <source>
        <dbReference type="Proteomes" id="UP000502248"/>
    </source>
</evidence>
<evidence type="ECO:0000313" key="9">
    <source>
        <dbReference type="EMBL" id="QJD84929.1"/>
    </source>
</evidence>
<keyword evidence="6 7" id="KW-0472">Membrane</keyword>
<name>A0A7Z2VL52_9BACL</name>
<dbReference type="InterPro" id="IPR000515">
    <property type="entry name" value="MetI-like"/>
</dbReference>
<dbReference type="PANTHER" id="PTHR43744:SF12">
    <property type="entry name" value="ABC TRANSPORTER PERMEASE PROTEIN MG189-RELATED"/>
    <property type="match status" value="1"/>
</dbReference>
<evidence type="ECO:0000256" key="5">
    <source>
        <dbReference type="ARBA" id="ARBA00022989"/>
    </source>
</evidence>
<dbReference type="SUPFAM" id="SSF161098">
    <property type="entry name" value="MetI-like"/>
    <property type="match status" value="1"/>
</dbReference>
<evidence type="ECO:0000256" key="1">
    <source>
        <dbReference type="ARBA" id="ARBA00004651"/>
    </source>
</evidence>
<proteinExistence type="inferred from homology"/>
<evidence type="ECO:0000259" key="8">
    <source>
        <dbReference type="PROSITE" id="PS50928"/>
    </source>
</evidence>
<keyword evidence="10" id="KW-1185">Reference proteome</keyword>
<dbReference type="Gene3D" id="1.10.3720.10">
    <property type="entry name" value="MetI-like"/>
    <property type="match status" value="1"/>
</dbReference>
<keyword evidence="2 7" id="KW-0813">Transport</keyword>
<keyword evidence="3" id="KW-1003">Cell membrane</keyword>
<dbReference type="CDD" id="cd06261">
    <property type="entry name" value="TM_PBP2"/>
    <property type="match status" value="1"/>
</dbReference>
<feature type="transmembrane region" description="Helical" evidence="7">
    <location>
        <begin position="181"/>
        <end position="206"/>
    </location>
</feature>
<evidence type="ECO:0000256" key="7">
    <source>
        <dbReference type="RuleBase" id="RU363032"/>
    </source>
</evidence>
<dbReference type="KEGG" id="cheb:HH215_18255"/>
<dbReference type="InterPro" id="IPR035906">
    <property type="entry name" value="MetI-like_sf"/>
</dbReference>
<dbReference type="RefSeq" id="WP_169281205.1">
    <property type="nucleotide sequence ID" value="NZ_CP051680.1"/>
</dbReference>
<evidence type="ECO:0000256" key="6">
    <source>
        <dbReference type="ARBA" id="ARBA00023136"/>
    </source>
</evidence>
<gene>
    <name evidence="9" type="ORF">HH215_18255</name>
</gene>
<dbReference type="Pfam" id="PF00528">
    <property type="entry name" value="BPD_transp_1"/>
    <property type="match status" value="1"/>
</dbReference>
<sequence length="275" mass="30247">MKKRSLPIGQIVLIIALSALSLLILVPFYLIFVNSLKSPAEASELGIAFPSKLEWGNYSKVFEVANLPLAFTNSAVLTFSSVAIILITAAMAAFVMQRRKDGLSSTLSVLVMLGLVVPPAIVPLYKVLSFFHLNGTLLGVVLINVATRSPLSVFLAHQFLKSISKEIDEAAIIDGCGKYRLFFRIVLPLMGPIIVTLFIFNSTFVWNDFMYVLYFLSSGKQMTLPLTMYLFTGQYGSMWNLVFANILIISAPLLLIYFIAQRFIIAGMTAGAIKG</sequence>
<dbReference type="PANTHER" id="PTHR43744">
    <property type="entry name" value="ABC TRANSPORTER PERMEASE PROTEIN MG189-RELATED-RELATED"/>
    <property type="match status" value="1"/>
</dbReference>
<dbReference type="GO" id="GO:0005886">
    <property type="term" value="C:plasma membrane"/>
    <property type="evidence" value="ECO:0007669"/>
    <property type="project" value="UniProtKB-SubCell"/>
</dbReference>
<dbReference type="Proteomes" id="UP000502248">
    <property type="component" value="Chromosome"/>
</dbReference>
<feature type="transmembrane region" description="Helical" evidence="7">
    <location>
        <begin position="238"/>
        <end position="260"/>
    </location>
</feature>
<feature type="transmembrane region" description="Helical" evidence="7">
    <location>
        <begin position="12"/>
        <end position="32"/>
    </location>
</feature>
<dbReference type="GO" id="GO:0055085">
    <property type="term" value="P:transmembrane transport"/>
    <property type="evidence" value="ECO:0007669"/>
    <property type="project" value="InterPro"/>
</dbReference>
<accession>A0A7Z2VL52</accession>
<evidence type="ECO:0000256" key="3">
    <source>
        <dbReference type="ARBA" id="ARBA00022475"/>
    </source>
</evidence>
<dbReference type="EMBL" id="CP051680">
    <property type="protein sequence ID" value="QJD84929.1"/>
    <property type="molecule type" value="Genomic_DNA"/>
</dbReference>
<dbReference type="AlphaFoldDB" id="A0A7Z2VL52"/>
<feature type="transmembrane region" description="Helical" evidence="7">
    <location>
        <begin position="107"/>
        <end position="125"/>
    </location>
</feature>
<keyword evidence="5 7" id="KW-1133">Transmembrane helix</keyword>
<dbReference type="PROSITE" id="PS50928">
    <property type="entry name" value="ABC_TM1"/>
    <property type="match status" value="1"/>
</dbReference>